<sequence length="264" mass="29029">MSERQDRGDVSLSVKHEEEDVSPESLAWADSCIISFPDDSDNNDWGTFRDALTEIIDIHPQIFVPTETTTSVRSRDEVMTEAESVQIPHAADSSSGEQVSEIVSLLNVESDPSKNSLPDHYFPAESRTTNGPVDNHHTAGIESTEEDGSMSNGEADEEPESDTPQVVKDDFMSSSYVEDNKADEVDVLEDPGNLTPQEIFKVWDLKIVGDGDEDDGLGLQVKKALDESSTVQPHNDDDHVVVEKSYIDDLIAGITDLSLTETFE</sequence>
<organism evidence="2">
    <name type="scientific">Brassica napus</name>
    <name type="common">Rape</name>
    <dbReference type="NCBI Taxonomy" id="3708"/>
    <lineage>
        <taxon>Eukaryota</taxon>
        <taxon>Viridiplantae</taxon>
        <taxon>Streptophyta</taxon>
        <taxon>Embryophyta</taxon>
        <taxon>Tracheophyta</taxon>
        <taxon>Spermatophyta</taxon>
        <taxon>Magnoliopsida</taxon>
        <taxon>eudicotyledons</taxon>
        <taxon>Gunneridae</taxon>
        <taxon>Pentapetalae</taxon>
        <taxon>rosids</taxon>
        <taxon>malvids</taxon>
        <taxon>Brassicales</taxon>
        <taxon>Brassicaceae</taxon>
        <taxon>Brassiceae</taxon>
        <taxon>Brassica</taxon>
    </lineage>
</organism>
<name>A0A817A337_BRANA</name>
<proteinExistence type="predicted"/>
<dbReference type="OMA" id="VQPHNDD"/>
<dbReference type="Gramene" id="CDX90303">
    <property type="protein sequence ID" value="CDX90303"/>
    <property type="gene ID" value="GSBRNA2T00150882001"/>
</dbReference>
<feature type="compositionally biased region" description="Acidic residues" evidence="1">
    <location>
        <begin position="143"/>
        <end position="161"/>
    </location>
</feature>
<dbReference type="EMBL" id="HG994362">
    <property type="protein sequence ID" value="CAF2250257.1"/>
    <property type="molecule type" value="Genomic_DNA"/>
</dbReference>
<accession>A0A817A337</accession>
<evidence type="ECO:0000256" key="1">
    <source>
        <dbReference type="SAM" id="MobiDB-lite"/>
    </source>
</evidence>
<dbReference type="PANTHER" id="PTHR36388:SF1">
    <property type="entry name" value="OS02G0469000 PROTEIN"/>
    <property type="match status" value="1"/>
</dbReference>
<dbReference type="Proteomes" id="UP001295469">
    <property type="component" value="Chromosome A08"/>
</dbReference>
<reference evidence="2" key="1">
    <citation type="submission" date="2021-01" db="EMBL/GenBank/DDBJ databases">
        <authorList>
            <consortium name="Genoscope - CEA"/>
            <person name="William W."/>
        </authorList>
    </citation>
    <scope>NUCLEOTIDE SEQUENCE</scope>
</reference>
<feature type="region of interest" description="Disordered" evidence="1">
    <location>
        <begin position="1"/>
        <end position="21"/>
    </location>
</feature>
<evidence type="ECO:0000313" key="2">
    <source>
        <dbReference type="EMBL" id="CAF2250257.1"/>
    </source>
</evidence>
<feature type="region of interest" description="Disordered" evidence="1">
    <location>
        <begin position="110"/>
        <end position="167"/>
    </location>
</feature>
<dbReference type="PANTHER" id="PTHR36388">
    <property type="entry name" value="OS02G0469000 PROTEIN"/>
    <property type="match status" value="1"/>
</dbReference>
<feature type="region of interest" description="Disordered" evidence="1">
    <location>
        <begin position="68"/>
        <end position="98"/>
    </location>
</feature>
<protein>
    <submittedName>
        <fullName evidence="2">(rape) hypothetical protein</fullName>
    </submittedName>
</protein>
<dbReference type="AlphaFoldDB" id="A0A817A337"/>
<gene>
    <name evidence="2" type="ORF">DARMORV10_A08P23900.1</name>
</gene>
<feature type="compositionally biased region" description="Basic and acidic residues" evidence="1">
    <location>
        <begin position="1"/>
        <end position="18"/>
    </location>
</feature>